<evidence type="ECO:0000256" key="2">
    <source>
        <dbReference type="ARBA" id="ARBA00023157"/>
    </source>
</evidence>
<dbReference type="PROSITE" id="PS50923">
    <property type="entry name" value="SUSHI"/>
    <property type="match status" value="1"/>
</dbReference>
<dbReference type="Proteomes" id="UP001217089">
    <property type="component" value="Unassembled WGS sequence"/>
</dbReference>
<feature type="domain" description="HYR" evidence="4">
    <location>
        <begin position="43"/>
        <end position="129"/>
    </location>
</feature>
<comment type="caution">
    <text evidence="3">Lacks conserved residue(s) required for the propagation of feature annotation.</text>
</comment>
<keyword evidence="1" id="KW-0677">Repeat</keyword>
<evidence type="ECO:0000256" key="3">
    <source>
        <dbReference type="PROSITE-ProRule" id="PRU00302"/>
    </source>
</evidence>
<accession>A0ABQ9EI26</accession>
<organism evidence="6 7">
    <name type="scientific">Tegillarca granosa</name>
    <name type="common">Malaysian cockle</name>
    <name type="synonym">Anadara granosa</name>
    <dbReference type="NCBI Taxonomy" id="220873"/>
    <lineage>
        <taxon>Eukaryota</taxon>
        <taxon>Metazoa</taxon>
        <taxon>Spiralia</taxon>
        <taxon>Lophotrochozoa</taxon>
        <taxon>Mollusca</taxon>
        <taxon>Bivalvia</taxon>
        <taxon>Autobranchia</taxon>
        <taxon>Pteriomorphia</taxon>
        <taxon>Arcoida</taxon>
        <taxon>Arcoidea</taxon>
        <taxon>Arcidae</taxon>
        <taxon>Tegillarca</taxon>
    </lineage>
</organism>
<dbReference type="Pfam" id="PF00084">
    <property type="entry name" value="Sushi"/>
    <property type="match status" value="1"/>
</dbReference>
<evidence type="ECO:0000256" key="1">
    <source>
        <dbReference type="ARBA" id="ARBA00022737"/>
    </source>
</evidence>
<evidence type="ECO:0000313" key="6">
    <source>
        <dbReference type="EMBL" id="KAJ8304923.1"/>
    </source>
</evidence>
<reference evidence="6 7" key="1">
    <citation type="submission" date="2022-12" db="EMBL/GenBank/DDBJ databases">
        <title>Chromosome-level genome of Tegillarca granosa.</title>
        <authorList>
            <person name="Kim J."/>
        </authorList>
    </citation>
    <scope>NUCLEOTIDE SEQUENCE [LARGE SCALE GENOMIC DNA]</scope>
    <source>
        <strain evidence="6">Teg-2019</strain>
        <tissue evidence="6">Adductor muscle</tissue>
    </source>
</reference>
<name>A0ABQ9EI26_TEGGR</name>
<dbReference type="PANTHER" id="PTHR46343:SF2">
    <property type="entry name" value="SUSHI_VON WILLEBRAND FACTOR TYPE A_EGF_PENTRAXIN DOMAIN-CONTAINING 1"/>
    <property type="match status" value="1"/>
</dbReference>
<dbReference type="InterPro" id="IPR043555">
    <property type="entry name" value="SRPX-like"/>
</dbReference>
<dbReference type="SUPFAM" id="SSF57535">
    <property type="entry name" value="Complement control module/SCR domain"/>
    <property type="match status" value="1"/>
</dbReference>
<keyword evidence="3" id="KW-0768">Sushi</keyword>
<evidence type="ECO:0000313" key="7">
    <source>
        <dbReference type="Proteomes" id="UP001217089"/>
    </source>
</evidence>
<sequence length="202" mass="22557">MSKDQCIAWNHGCKKGFDILSGNSRVRVCDESGYWHGAIPQCFDVEPPVISNCKAVWYGYAERSETEGRIMWREPSVSDNFDKFVSPYLISGPTPNEMLAAGSYDVIYGAKDSTGNKARSCKMKLVMRVISCSSLYNTPFLKITCPQGYKYGARCNFTCDVGSYINGTLNSEMTTSCEKATDVHYGEWDFGSIQPFCKNGDR</sequence>
<evidence type="ECO:0000259" key="5">
    <source>
        <dbReference type="PROSITE" id="PS50923"/>
    </source>
</evidence>
<keyword evidence="7" id="KW-1185">Reference proteome</keyword>
<gene>
    <name evidence="6" type="ORF">KUTeg_018506</name>
</gene>
<feature type="domain" description="Sushi" evidence="5">
    <location>
        <begin position="130"/>
        <end position="199"/>
    </location>
</feature>
<keyword evidence="2" id="KW-1015">Disulfide bond</keyword>
<dbReference type="InterPro" id="IPR003410">
    <property type="entry name" value="HYR_dom"/>
</dbReference>
<dbReference type="Pfam" id="PF02494">
    <property type="entry name" value="HYR"/>
    <property type="match status" value="1"/>
</dbReference>
<protein>
    <submittedName>
        <fullName evidence="6">Uncharacterized protein</fullName>
    </submittedName>
</protein>
<dbReference type="InterPro" id="IPR035976">
    <property type="entry name" value="Sushi/SCR/CCP_sf"/>
</dbReference>
<dbReference type="EMBL" id="JARBDR010000903">
    <property type="protein sequence ID" value="KAJ8304923.1"/>
    <property type="molecule type" value="Genomic_DNA"/>
</dbReference>
<comment type="caution">
    <text evidence="6">The sequence shown here is derived from an EMBL/GenBank/DDBJ whole genome shotgun (WGS) entry which is preliminary data.</text>
</comment>
<proteinExistence type="predicted"/>
<dbReference type="Gene3D" id="2.10.70.10">
    <property type="entry name" value="Complement Module, domain 1"/>
    <property type="match status" value="1"/>
</dbReference>
<dbReference type="InterPro" id="IPR000436">
    <property type="entry name" value="Sushi_SCR_CCP_dom"/>
</dbReference>
<dbReference type="PROSITE" id="PS50825">
    <property type="entry name" value="HYR"/>
    <property type="match status" value="1"/>
</dbReference>
<dbReference type="PANTHER" id="PTHR46343">
    <property type="entry name" value="HYR DOMAIN-CONTAINING PROTEIN"/>
    <property type="match status" value="1"/>
</dbReference>
<evidence type="ECO:0000259" key="4">
    <source>
        <dbReference type="PROSITE" id="PS50825"/>
    </source>
</evidence>